<comment type="caution">
    <text evidence="1">The sequence shown here is derived from an EMBL/GenBank/DDBJ whole genome shotgun (WGS) entry which is preliminary data.</text>
</comment>
<dbReference type="InterPro" id="IPR050320">
    <property type="entry name" value="N5-glutamine_MTase"/>
</dbReference>
<dbReference type="InterPro" id="IPR029063">
    <property type="entry name" value="SAM-dependent_MTases_sf"/>
</dbReference>
<dbReference type="PROSITE" id="PS00092">
    <property type="entry name" value="N6_MTASE"/>
    <property type="match status" value="1"/>
</dbReference>
<dbReference type="PANTHER" id="PTHR18895">
    <property type="entry name" value="HEMK METHYLTRANSFERASE"/>
    <property type="match status" value="1"/>
</dbReference>
<organism evidence="1 2">
    <name type="scientific">Penicillium salamii</name>
    <dbReference type="NCBI Taxonomy" id="1612424"/>
    <lineage>
        <taxon>Eukaryota</taxon>
        <taxon>Fungi</taxon>
        <taxon>Dikarya</taxon>
        <taxon>Ascomycota</taxon>
        <taxon>Pezizomycotina</taxon>
        <taxon>Eurotiomycetes</taxon>
        <taxon>Eurotiomycetidae</taxon>
        <taxon>Eurotiales</taxon>
        <taxon>Aspergillaceae</taxon>
        <taxon>Penicillium</taxon>
    </lineage>
</organism>
<dbReference type="InterPro" id="IPR002052">
    <property type="entry name" value="DNA_methylase_N6_adenine_CS"/>
</dbReference>
<reference evidence="1" key="1">
    <citation type="submission" date="2021-07" db="EMBL/GenBank/DDBJ databases">
        <authorList>
            <person name="Branca A.L. A."/>
        </authorList>
    </citation>
    <scope>NUCLEOTIDE SEQUENCE</scope>
</reference>
<dbReference type="AlphaFoldDB" id="A0A9W4J1P0"/>
<gene>
    <name evidence="1" type="ORF">PSALAMII_LOCUS4216</name>
</gene>
<dbReference type="Proteomes" id="UP001152649">
    <property type="component" value="Unassembled WGS sequence"/>
</dbReference>
<dbReference type="InterPro" id="IPR010286">
    <property type="entry name" value="METTL16/RlmF"/>
</dbReference>
<dbReference type="OrthoDB" id="269872at2759"/>
<protein>
    <recommendedName>
        <fullName evidence="3">Methyltransferase domain-containing protein</fullName>
    </recommendedName>
</protein>
<dbReference type="GO" id="GO:0005739">
    <property type="term" value="C:mitochondrion"/>
    <property type="evidence" value="ECO:0007669"/>
    <property type="project" value="TreeGrafter"/>
</dbReference>
<dbReference type="Gene3D" id="1.10.8.10">
    <property type="entry name" value="DNA helicase RuvA subunit, C-terminal domain"/>
    <property type="match status" value="1"/>
</dbReference>
<dbReference type="Pfam" id="PF05971">
    <property type="entry name" value="Methyltransf_10"/>
    <property type="match status" value="1"/>
</dbReference>
<name>A0A9W4J1P0_9EURO</name>
<dbReference type="Gene3D" id="3.40.50.150">
    <property type="entry name" value="Vaccinia Virus protein VP39"/>
    <property type="match status" value="1"/>
</dbReference>
<dbReference type="SUPFAM" id="SSF53335">
    <property type="entry name" value="S-adenosyl-L-methionine-dependent methyltransferases"/>
    <property type="match status" value="1"/>
</dbReference>
<dbReference type="PANTHER" id="PTHR18895:SF74">
    <property type="entry name" value="MTRF1L RELEASE FACTOR GLUTAMINE METHYLTRANSFERASE"/>
    <property type="match status" value="1"/>
</dbReference>
<keyword evidence="2" id="KW-1185">Reference proteome</keyword>
<accession>A0A9W4J1P0</accession>
<sequence length="339" mass="38380">MPRIPYSVILRAHRENSLLPLLLKECRTIDSARNELRWLREAVQEKQSLPTNWSRLRSMCRLRSKGVPLQYLLGNQPFGDLEILCHQGVLIPRPETESYTYKSAQLVQKIKRKPETKLRILDLCTGTGCISLLLHALLAPHFQDLSITGVDISPVALGLAQKNLQHNIKLDQLVLQAATDIQFHRADVLGNGSDTLVSIRSLLQTLGRPSQPSEHLQYDLLISNPPYISRAEFRNGTTARSVRLFEPELALVPPSVSEDGRPEDIFYHRILSLALELKTPITVLECGDMAQAQRVVTLHERLAGNNDFSAEIWPRHERDLAEYGFHETDGSRCVIIQRL</sequence>
<evidence type="ECO:0000313" key="2">
    <source>
        <dbReference type="Proteomes" id="UP001152649"/>
    </source>
</evidence>
<dbReference type="EMBL" id="CAJVPG010000166">
    <property type="protein sequence ID" value="CAG8365712.1"/>
    <property type="molecule type" value="Genomic_DNA"/>
</dbReference>
<dbReference type="GO" id="GO:0008168">
    <property type="term" value="F:methyltransferase activity"/>
    <property type="evidence" value="ECO:0007669"/>
    <property type="project" value="InterPro"/>
</dbReference>
<proteinExistence type="predicted"/>
<dbReference type="GO" id="GO:0003676">
    <property type="term" value="F:nucleic acid binding"/>
    <property type="evidence" value="ECO:0007669"/>
    <property type="project" value="InterPro"/>
</dbReference>
<evidence type="ECO:0008006" key="3">
    <source>
        <dbReference type="Google" id="ProtNLM"/>
    </source>
</evidence>
<dbReference type="GO" id="GO:0032259">
    <property type="term" value="P:methylation"/>
    <property type="evidence" value="ECO:0007669"/>
    <property type="project" value="InterPro"/>
</dbReference>
<dbReference type="CDD" id="cd02440">
    <property type="entry name" value="AdoMet_MTases"/>
    <property type="match status" value="1"/>
</dbReference>
<evidence type="ECO:0000313" key="1">
    <source>
        <dbReference type="EMBL" id="CAG8365712.1"/>
    </source>
</evidence>